<dbReference type="InterPro" id="IPR008160">
    <property type="entry name" value="Collagen"/>
</dbReference>
<dbReference type="SUPFAM" id="SSF49842">
    <property type="entry name" value="TNF-like"/>
    <property type="match status" value="1"/>
</dbReference>
<evidence type="ECO:0000256" key="3">
    <source>
        <dbReference type="ARBA" id="ARBA00022729"/>
    </source>
</evidence>
<dbReference type="FunFam" id="2.60.120.40:FF:000001">
    <property type="entry name" value="Complement C1q B chain"/>
    <property type="match status" value="1"/>
</dbReference>
<keyword evidence="3" id="KW-0732">Signal</keyword>
<feature type="compositionally biased region" description="Basic and acidic residues" evidence="5">
    <location>
        <begin position="105"/>
        <end position="123"/>
    </location>
</feature>
<dbReference type="PANTHER" id="PTHR15427:SF20">
    <property type="entry name" value="ADIPONECTIN"/>
    <property type="match status" value="1"/>
</dbReference>
<dbReference type="GO" id="GO:0005576">
    <property type="term" value="C:extracellular region"/>
    <property type="evidence" value="ECO:0007669"/>
    <property type="project" value="UniProtKB-SubCell"/>
</dbReference>
<dbReference type="GO" id="GO:0005581">
    <property type="term" value="C:collagen trimer"/>
    <property type="evidence" value="ECO:0007669"/>
    <property type="project" value="UniProtKB-KW"/>
</dbReference>
<dbReference type="RefSeq" id="XP_034295379.1">
    <property type="nucleotide sequence ID" value="XM_034439488.2"/>
</dbReference>
<dbReference type="Pfam" id="PF00386">
    <property type="entry name" value="C1q"/>
    <property type="match status" value="1"/>
</dbReference>
<dbReference type="KEGG" id="pgut:117678421"/>
<evidence type="ECO:0000259" key="6">
    <source>
        <dbReference type="PROSITE" id="PS50871"/>
    </source>
</evidence>
<evidence type="ECO:0000256" key="5">
    <source>
        <dbReference type="SAM" id="MobiDB-lite"/>
    </source>
</evidence>
<dbReference type="SMART" id="SM00110">
    <property type="entry name" value="C1Q"/>
    <property type="match status" value="1"/>
</dbReference>
<evidence type="ECO:0000256" key="4">
    <source>
        <dbReference type="ARBA" id="ARBA00023119"/>
    </source>
</evidence>
<dbReference type="AlphaFoldDB" id="A0A6P9DI92"/>
<dbReference type="InParanoid" id="A0A6P9DI92"/>
<evidence type="ECO:0000256" key="2">
    <source>
        <dbReference type="ARBA" id="ARBA00022525"/>
    </source>
</evidence>
<sequence>MGYTDRKQKRLIMKPQKTHLSRREHCQRLEHEIGRTLAISFNRNAATGHKLNMKQGSSLLFCSTVLLVMLSCNHEVAAEENSQQPQGTCANWMSGAPGHPGHNGEPGRDGRDGRDGQKGEKGDLGGPGERGDPGPSGVAGVLGPPGVPGFTGLPGSKGERGESATVYRSAFSVGLTSRVSSFNMPIKFTKVFYNEQNHYDTVTGKFQCTISGVYYFAYHLSVYASDVKVSLFKKATAIMITYDQYRENDVDQASGSVLLHLESGDEVWLQLYGEENSSVYADNVNDSTFMGFLLYPDLNYKS</sequence>
<keyword evidence="2" id="KW-0964">Secreted</keyword>
<dbReference type="Pfam" id="PF01391">
    <property type="entry name" value="Collagen"/>
    <property type="match status" value="1"/>
</dbReference>
<evidence type="ECO:0000313" key="7">
    <source>
        <dbReference type="Proteomes" id="UP001652622"/>
    </source>
</evidence>
<accession>A0A6P9DI92</accession>
<dbReference type="Gene3D" id="2.60.120.40">
    <property type="match status" value="1"/>
</dbReference>
<name>A0A6P9DI92_PANGU</name>
<gene>
    <name evidence="8" type="primary">ADIPOQ</name>
</gene>
<feature type="region of interest" description="Disordered" evidence="5">
    <location>
        <begin position="79"/>
        <end position="161"/>
    </location>
</feature>
<dbReference type="GeneID" id="117678421"/>
<dbReference type="OrthoDB" id="8044756at2759"/>
<feature type="compositionally biased region" description="Polar residues" evidence="5">
    <location>
        <begin position="80"/>
        <end position="91"/>
    </location>
</feature>
<dbReference type="CTD" id="9370"/>
<reference evidence="8" key="1">
    <citation type="submission" date="2025-08" db="UniProtKB">
        <authorList>
            <consortium name="RefSeq"/>
        </authorList>
    </citation>
    <scope>IDENTIFICATION</scope>
    <source>
        <tissue evidence="8">Blood</tissue>
    </source>
</reference>
<keyword evidence="4" id="KW-0176">Collagen</keyword>
<comment type="subcellular location">
    <subcellularLocation>
        <location evidence="1">Secreted</location>
    </subcellularLocation>
</comment>
<dbReference type="Proteomes" id="UP001652622">
    <property type="component" value="Unplaced"/>
</dbReference>
<dbReference type="InterPro" id="IPR001073">
    <property type="entry name" value="C1q_dom"/>
</dbReference>
<protein>
    <submittedName>
        <fullName evidence="8">Adiponectin isoform X1</fullName>
    </submittedName>
</protein>
<organism evidence="7 8">
    <name type="scientific">Pantherophis guttatus</name>
    <name type="common">Corn snake</name>
    <name type="synonym">Elaphe guttata</name>
    <dbReference type="NCBI Taxonomy" id="94885"/>
    <lineage>
        <taxon>Eukaryota</taxon>
        <taxon>Metazoa</taxon>
        <taxon>Chordata</taxon>
        <taxon>Craniata</taxon>
        <taxon>Vertebrata</taxon>
        <taxon>Euteleostomi</taxon>
        <taxon>Lepidosauria</taxon>
        <taxon>Squamata</taxon>
        <taxon>Bifurcata</taxon>
        <taxon>Unidentata</taxon>
        <taxon>Episquamata</taxon>
        <taxon>Toxicofera</taxon>
        <taxon>Serpentes</taxon>
        <taxon>Colubroidea</taxon>
        <taxon>Colubridae</taxon>
        <taxon>Colubrinae</taxon>
        <taxon>Pantherophis</taxon>
    </lineage>
</organism>
<feature type="domain" description="C1q" evidence="6">
    <location>
        <begin position="164"/>
        <end position="300"/>
    </location>
</feature>
<evidence type="ECO:0000256" key="1">
    <source>
        <dbReference type="ARBA" id="ARBA00004613"/>
    </source>
</evidence>
<keyword evidence="7" id="KW-1185">Reference proteome</keyword>
<dbReference type="OMA" id="GTYYFAY"/>
<dbReference type="InterPro" id="IPR050392">
    <property type="entry name" value="Collagen/C1q_domain"/>
</dbReference>
<dbReference type="PANTHER" id="PTHR15427">
    <property type="entry name" value="EMILIN ELASTIN MICROFIBRIL INTERFACE-LOCATED PROTEIN ELASTIN MICROFIBRIL INTERFACER"/>
    <property type="match status" value="1"/>
</dbReference>
<dbReference type="PROSITE" id="PS50871">
    <property type="entry name" value="C1Q"/>
    <property type="match status" value="1"/>
</dbReference>
<proteinExistence type="predicted"/>
<evidence type="ECO:0000313" key="8">
    <source>
        <dbReference type="RefSeq" id="XP_034295379.1"/>
    </source>
</evidence>
<feature type="compositionally biased region" description="Low complexity" evidence="5">
    <location>
        <begin position="133"/>
        <end position="154"/>
    </location>
</feature>
<dbReference type="PRINTS" id="PR00007">
    <property type="entry name" value="COMPLEMNTC1Q"/>
</dbReference>
<dbReference type="InterPro" id="IPR008983">
    <property type="entry name" value="Tumour_necrosis_fac-like_dom"/>
</dbReference>